<evidence type="ECO:0000256" key="3">
    <source>
        <dbReference type="ARBA" id="ARBA00022448"/>
    </source>
</evidence>
<evidence type="ECO:0000256" key="8">
    <source>
        <dbReference type="SAM" id="Phobius"/>
    </source>
</evidence>
<dbReference type="Gene3D" id="1.20.1740.10">
    <property type="entry name" value="Amino acid/polyamine transporter I"/>
    <property type="match status" value="1"/>
</dbReference>
<feature type="transmembrane region" description="Helical" evidence="8">
    <location>
        <begin position="335"/>
        <end position="354"/>
    </location>
</feature>
<gene>
    <name evidence="9" type="ORF">EDD69_10719</name>
</gene>
<feature type="transmembrane region" description="Helical" evidence="8">
    <location>
        <begin position="305"/>
        <end position="323"/>
    </location>
</feature>
<keyword evidence="4" id="KW-0309">Germination</keyword>
<feature type="transmembrane region" description="Helical" evidence="8">
    <location>
        <begin position="272"/>
        <end position="293"/>
    </location>
</feature>
<comment type="subcellular location">
    <subcellularLocation>
        <location evidence="1">Membrane</location>
        <topology evidence="1">Multi-pass membrane protein</topology>
    </subcellularLocation>
</comment>
<feature type="transmembrane region" description="Helical" evidence="8">
    <location>
        <begin position="81"/>
        <end position="108"/>
    </location>
</feature>
<evidence type="ECO:0000256" key="5">
    <source>
        <dbReference type="ARBA" id="ARBA00022692"/>
    </source>
</evidence>
<comment type="caution">
    <text evidence="9">The sequence shown here is derived from an EMBL/GenBank/DDBJ whole genome shotgun (WGS) entry which is preliminary data.</text>
</comment>
<keyword evidence="3" id="KW-0813">Transport</keyword>
<feature type="transmembrane region" description="Helical" evidence="8">
    <location>
        <begin position="120"/>
        <end position="138"/>
    </location>
</feature>
<feature type="transmembrane region" description="Helical" evidence="8">
    <location>
        <begin position="144"/>
        <end position="169"/>
    </location>
</feature>
<evidence type="ECO:0000313" key="10">
    <source>
        <dbReference type="Proteomes" id="UP000295658"/>
    </source>
</evidence>
<evidence type="ECO:0000256" key="1">
    <source>
        <dbReference type="ARBA" id="ARBA00004141"/>
    </source>
</evidence>
<dbReference type="PANTHER" id="PTHR34975:SF2">
    <property type="entry name" value="SPORE GERMINATION PROTEIN A2"/>
    <property type="match status" value="1"/>
</dbReference>
<feature type="transmembrane region" description="Helical" evidence="8">
    <location>
        <begin position="190"/>
        <end position="210"/>
    </location>
</feature>
<dbReference type="EMBL" id="SLUL01000007">
    <property type="protein sequence ID" value="TCL49199.1"/>
    <property type="molecule type" value="Genomic_DNA"/>
</dbReference>
<dbReference type="OrthoDB" id="2380240at2"/>
<protein>
    <submittedName>
        <fullName evidence="9">Spore germination protein (Amino acid permease)</fullName>
    </submittedName>
</protein>
<keyword evidence="6 8" id="KW-1133">Transmembrane helix</keyword>
<organism evidence="9 10">
    <name type="scientific">Thermolongibacillus altinsuensis</name>
    <dbReference type="NCBI Taxonomy" id="575256"/>
    <lineage>
        <taxon>Bacteria</taxon>
        <taxon>Bacillati</taxon>
        <taxon>Bacillota</taxon>
        <taxon>Bacilli</taxon>
        <taxon>Bacillales</taxon>
        <taxon>Anoxybacillaceae</taxon>
        <taxon>Thermolongibacillus</taxon>
    </lineage>
</organism>
<proteinExistence type="inferred from homology"/>
<dbReference type="AlphaFoldDB" id="A0A4R1QDS1"/>
<evidence type="ECO:0000256" key="6">
    <source>
        <dbReference type="ARBA" id="ARBA00022989"/>
    </source>
</evidence>
<dbReference type="PANTHER" id="PTHR34975">
    <property type="entry name" value="SPORE GERMINATION PROTEIN A2"/>
    <property type="match status" value="1"/>
</dbReference>
<evidence type="ECO:0000256" key="2">
    <source>
        <dbReference type="ARBA" id="ARBA00007998"/>
    </source>
</evidence>
<sequence>MGIAKERTLLNVYLVMFLVHTSQIGLGIIGVQRVIFVEAKQDAWIAVIISGLLVHLIIWIICKTLQATEHDDIFSLHTFVYGKTIGAVMNLLFIAYLLLAYTSIALGYVEMVLTWMYPDFPLSGGVLILIVLTIYALYGGGIRLAAGVSFITFFLTIWIVVLMFAPLKYAEWIHLLPILEATPSQMARGVFKTTYTMLGFEILYVVYPFIKEKEKVLKFAQIGVFFTTFLITAATVFAIVFFSPKQLEVTIWASLSMFTIVKFSFIERFEYVLIPLWLLVIFPNLVLFMWAVTRGGKAVFHLKQKYGLFFFSALAFFIAISFAKRATINEFIDQVGYYGFGFSFVYPFFLYTFVKIKKRFRKR</sequence>
<feature type="transmembrane region" description="Helical" evidence="8">
    <location>
        <begin position="43"/>
        <end position="61"/>
    </location>
</feature>
<keyword evidence="5 8" id="KW-0812">Transmembrane</keyword>
<keyword evidence="10" id="KW-1185">Reference proteome</keyword>
<reference evidence="9 10" key="1">
    <citation type="submission" date="2019-03" db="EMBL/GenBank/DDBJ databases">
        <title>Genomic Encyclopedia of Type Strains, Phase IV (KMG-IV): sequencing the most valuable type-strain genomes for metagenomic binning, comparative biology and taxonomic classification.</title>
        <authorList>
            <person name="Goeker M."/>
        </authorList>
    </citation>
    <scope>NUCLEOTIDE SEQUENCE [LARGE SCALE GENOMIC DNA]</scope>
    <source>
        <strain evidence="9 10">DSM 24979</strain>
    </source>
</reference>
<dbReference type="Pfam" id="PF03845">
    <property type="entry name" value="Spore_permease"/>
    <property type="match status" value="1"/>
</dbReference>
<dbReference type="Proteomes" id="UP000295658">
    <property type="component" value="Unassembled WGS sequence"/>
</dbReference>
<feature type="transmembrane region" description="Helical" evidence="8">
    <location>
        <begin position="222"/>
        <end position="242"/>
    </location>
</feature>
<evidence type="ECO:0000256" key="7">
    <source>
        <dbReference type="ARBA" id="ARBA00023136"/>
    </source>
</evidence>
<dbReference type="RefSeq" id="WP_132948421.1">
    <property type="nucleotide sequence ID" value="NZ_SLUL01000007.1"/>
</dbReference>
<dbReference type="NCBIfam" id="TIGR00912">
    <property type="entry name" value="2A0309"/>
    <property type="match status" value="1"/>
</dbReference>
<comment type="similarity">
    <text evidence="2">Belongs to the amino acid-polyamine-organocation (APC) superfamily. Spore germination protein (SGP) (TC 2.A.3.9) family.</text>
</comment>
<evidence type="ECO:0000313" key="9">
    <source>
        <dbReference type="EMBL" id="TCL49199.1"/>
    </source>
</evidence>
<dbReference type="GO" id="GO:0009847">
    <property type="term" value="P:spore germination"/>
    <property type="evidence" value="ECO:0007669"/>
    <property type="project" value="InterPro"/>
</dbReference>
<dbReference type="GO" id="GO:0016020">
    <property type="term" value="C:membrane"/>
    <property type="evidence" value="ECO:0007669"/>
    <property type="project" value="UniProtKB-SubCell"/>
</dbReference>
<evidence type="ECO:0000256" key="4">
    <source>
        <dbReference type="ARBA" id="ARBA00022544"/>
    </source>
</evidence>
<dbReference type="InterPro" id="IPR004761">
    <property type="entry name" value="Spore_GerAB"/>
</dbReference>
<keyword evidence="7 8" id="KW-0472">Membrane</keyword>
<name>A0A4R1QDS1_9BACL</name>
<accession>A0A4R1QDS1</accession>
<feature type="transmembrane region" description="Helical" evidence="8">
    <location>
        <begin position="12"/>
        <end position="31"/>
    </location>
</feature>